<proteinExistence type="predicted"/>
<sequence length="219" mass="24373">MKALARSLHHTKQRRQRTFPCPWPVSNPTCYFRQSLQTGYSAHNFNPTLPSPPHHPNLKPDASASDSQLTNVHRRSVTPPSAILPLSRHRPLPAFHLLAPADCPLPAAVVRKAGADTYLRTYKKKYIWIGLPPTLPIPPLPLHASRSAITRQRYRSWLCSHYHYGLPNDILDRNLENAEYTNHAPAVPAYVFVLAISQGAITSGPSSLALAVHSDLILI</sequence>
<dbReference type="AlphaFoldDB" id="A0AAV9Z7L0"/>
<evidence type="ECO:0000313" key="2">
    <source>
        <dbReference type="EMBL" id="KAK6974285.1"/>
    </source>
</evidence>
<protein>
    <submittedName>
        <fullName evidence="2">Uncharacterized protein</fullName>
    </submittedName>
</protein>
<organism evidence="2 3">
    <name type="scientific">Favolaschia claudopus</name>
    <dbReference type="NCBI Taxonomy" id="2862362"/>
    <lineage>
        <taxon>Eukaryota</taxon>
        <taxon>Fungi</taxon>
        <taxon>Dikarya</taxon>
        <taxon>Basidiomycota</taxon>
        <taxon>Agaricomycotina</taxon>
        <taxon>Agaricomycetes</taxon>
        <taxon>Agaricomycetidae</taxon>
        <taxon>Agaricales</taxon>
        <taxon>Marasmiineae</taxon>
        <taxon>Mycenaceae</taxon>
        <taxon>Favolaschia</taxon>
    </lineage>
</organism>
<feature type="region of interest" description="Disordered" evidence="1">
    <location>
        <begin position="42"/>
        <end position="78"/>
    </location>
</feature>
<keyword evidence="3" id="KW-1185">Reference proteome</keyword>
<evidence type="ECO:0000256" key="1">
    <source>
        <dbReference type="SAM" id="MobiDB-lite"/>
    </source>
</evidence>
<evidence type="ECO:0000313" key="3">
    <source>
        <dbReference type="Proteomes" id="UP001362999"/>
    </source>
</evidence>
<reference evidence="2 3" key="1">
    <citation type="journal article" date="2024" name="J Genomics">
        <title>Draft genome sequencing and assembly of Favolaschia claudopus CIRM-BRFM 2984 isolated from oak limbs.</title>
        <authorList>
            <person name="Navarro D."/>
            <person name="Drula E."/>
            <person name="Chaduli D."/>
            <person name="Cazenave R."/>
            <person name="Ahrendt S."/>
            <person name="Wang J."/>
            <person name="Lipzen A."/>
            <person name="Daum C."/>
            <person name="Barry K."/>
            <person name="Grigoriev I.V."/>
            <person name="Favel A."/>
            <person name="Rosso M.N."/>
            <person name="Martin F."/>
        </authorList>
    </citation>
    <scope>NUCLEOTIDE SEQUENCE [LARGE SCALE GENOMIC DNA]</scope>
    <source>
        <strain evidence="2 3">CIRM-BRFM 2984</strain>
    </source>
</reference>
<dbReference type="EMBL" id="JAWWNJ010000185">
    <property type="protein sequence ID" value="KAK6974285.1"/>
    <property type="molecule type" value="Genomic_DNA"/>
</dbReference>
<accession>A0AAV9Z7L0</accession>
<name>A0AAV9Z7L0_9AGAR</name>
<dbReference type="Proteomes" id="UP001362999">
    <property type="component" value="Unassembled WGS sequence"/>
</dbReference>
<comment type="caution">
    <text evidence="2">The sequence shown here is derived from an EMBL/GenBank/DDBJ whole genome shotgun (WGS) entry which is preliminary data.</text>
</comment>
<gene>
    <name evidence="2" type="ORF">R3P38DRAFT_3239579</name>
</gene>